<protein>
    <recommendedName>
        <fullName evidence="3">VWA domain-containing protein</fullName>
    </recommendedName>
</protein>
<dbReference type="Proteomes" id="UP000198656">
    <property type="component" value="Unassembled WGS sequence"/>
</dbReference>
<name>A0A1G7V6C4_9FIRM</name>
<dbReference type="AlphaFoldDB" id="A0A1G7V6C4"/>
<evidence type="ECO:0000313" key="1">
    <source>
        <dbReference type="EMBL" id="SDG55435.1"/>
    </source>
</evidence>
<sequence>MGHGGWKPADWARYSAKNVAGQSTSAIYASRMMTSEFDPKQVAFRESRDSSEHPNSTPIIIGLDVTGSMSRLLQVVAEKLGVLVQEILDRNPVTDPQIMFNAIGDAPAGDSAPFQVTQFESDIRIAEQLTKLYFEQGGGGNGFESYPLAWYFAARHTKIDSFDKQGRKGFLFTIGDDGYPEKLTQREIQRVFGDIIEAGIPVAEMLAEVNRKYEVFHLCLAQGGSHRDSDLEKWRDLLGERAIRVSDYQRIPEIIVSILEAMRGRPIDSVVNSWDGTTALIVKEALKGLTGITKSKGLIEF</sequence>
<organism evidence="1 2">
    <name type="scientific">Desulfosporosinus hippei DSM 8344</name>
    <dbReference type="NCBI Taxonomy" id="1121419"/>
    <lineage>
        <taxon>Bacteria</taxon>
        <taxon>Bacillati</taxon>
        <taxon>Bacillota</taxon>
        <taxon>Clostridia</taxon>
        <taxon>Eubacteriales</taxon>
        <taxon>Desulfitobacteriaceae</taxon>
        <taxon>Desulfosporosinus</taxon>
    </lineage>
</organism>
<gene>
    <name evidence="1" type="ORF">SAMN05443529_10426</name>
</gene>
<evidence type="ECO:0008006" key="3">
    <source>
        <dbReference type="Google" id="ProtNLM"/>
    </source>
</evidence>
<evidence type="ECO:0000313" key="2">
    <source>
        <dbReference type="Proteomes" id="UP000198656"/>
    </source>
</evidence>
<dbReference type="EMBL" id="FNCP01000004">
    <property type="protein sequence ID" value="SDG55435.1"/>
    <property type="molecule type" value="Genomic_DNA"/>
</dbReference>
<dbReference type="STRING" id="1121419.SAMN05443529_10426"/>
<dbReference type="RefSeq" id="WP_092330584.1">
    <property type="nucleotide sequence ID" value="NZ_FNCP01000004.1"/>
</dbReference>
<reference evidence="2" key="1">
    <citation type="submission" date="2016-10" db="EMBL/GenBank/DDBJ databases">
        <authorList>
            <person name="Varghese N."/>
            <person name="Submissions S."/>
        </authorList>
    </citation>
    <scope>NUCLEOTIDE SEQUENCE [LARGE SCALE GENOMIC DNA]</scope>
    <source>
        <strain evidence="2">DSM 8344</strain>
    </source>
</reference>
<dbReference type="OrthoDB" id="4366615at2"/>
<proteinExistence type="predicted"/>
<keyword evidence="2" id="KW-1185">Reference proteome</keyword>
<accession>A0A1G7V6C4</accession>